<keyword evidence="1" id="KW-0732">Signal</keyword>
<gene>
    <name evidence="2" type="ORF">OOU_Y34scaffold00416g2</name>
</gene>
<evidence type="ECO:0000313" key="2">
    <source>
        <dbReference type="EMBL" id="ELQ40567.1"/>
    </source>
</evidence>
<dbReference type="AlphaFoldDB" id="A0AA97PMZ8"/>
<proteinExistence type="predicted"/>
<accession>A0AA97PMZ8</accession>
<organism evidence="2">
    <name type="scientific">Pyricularia oryzae (strain Y34)</name>
    <name type="common">Rice blast fungus</name>
    <name type="synonym">Magnaporthe oryzae</name>
    <dbReference type="NCBI Taxonomy" id="1143189"/>
    <lineage>
        <taxon>Eukaryota</taxon>
        <taxon>Fungi</taxon>
        <taxon>Dikarya</taxon>
        <taxon>Ascomycota</taxon>
        <taxon>Pezizomycotina</taxon>
        <taxon>Sordariomycetes</taxon>
        <taxon>Sordariomycetidae</taxon>
        <taxon>Magnaporthales</taxon>
        <taxon>Pyriculariaceae</taxon>
        <taxon>Pyricularia</taxon>
    </lineage>
</organism>
<dbReference type="EMBL" id="JH793482">
    <property type="protein sequence ID" value="ELQ40567.1"/>
    <property type="molecule type" value="Genomic_DNA"/>
</dbReference>
<evidence type="ECO:0000256" key="1">
    <source>
        <dbReference type="SAM" id="SignalP"/>
    </source>
</evidence>
<sequence>MDLLHALGLAWLVSGVVILRESYNRCDR</sequence>
<feature type="chain" id="PRO_5041717044" evidence="1">
    <location>
        <begin position="16"/>
        <end position="28"/>
    </location>
</feature>
<protein>
    <submittedName>
        <fullName evidence="2">Uncharacterized protein</fullName>
    </submittedName>
</protein>
<reference evidence="2" key="1">
    <citation type="journal article" date="2012" name="PLoS Genet.">
        <title>Comparative analysis of the genomes of two field isolates of the rice blast fungus Magnaporthe oryzae.</title>
        <authorList>
            <person name="Xue M."/>
            <person name="Yang J."/>
            <person name="Li Z."/>
            <person name="Hu S."/>
            <person name="Yao N."/>
            <person name="Dean R.A."/>
            <person name="Zhao W."/>
            <person name="Shen M."/>
            <person name="Zhang H."/>
            <person name="Li C."/>
            <person name="Liu L."/>
            <person name="Cao L."/>
            <person name="Xu X."/>
            <person name="Xing Y."/>
            <person name="Hsiang T."/>
            <person name="Zhang Z."/>
            <person name="Xu J.R."/>
            <person name="Peng Y.L."/>
        </authorList>
    </citation>
    <scope>NUCLEOTIDE SEQUENCE</scope>
    <source>
        <strain evidence="2">Y34</strain>
    </source>
</reference>
<name>A0AA97PMZ8_PYRO3</name>
<feature type="signal peptide" evidence="1">
    <location>
        <begin position="1"/>
        <end position="15"/>
    </location>
</feature>
<dbReference type="Proteomes" id="UP000011086">
    <property type="component" value="Unassembled WGS sequence"/>
</dbReference>